<dbReference type="AlphaFoldDB" id="A0A8E2EGG5"/>
<feature type="compositionally biased region" description="Polar residues" evidence="1">
    <location>
        <begin position="159"/>
        <end position="169"/>
    </location>
</feature>
<dbReference type="InterPro" id="IPR054464">
    <property type="entry name" value="ULD_fung"/>
</dbReference>
<sequence>MREQYRARPSNWTDRERPSRRFLFLFNVCKNWTNTESLLRRTIPSTESDALRTAIDFGDYDRTAPNNMVIREHLWEQTVQPGWTIFMSLWPLPEGISEPPRNEDWHSQLQPIFHVPIQLQRHQSPAQPQPPENGTYEPLPSENSKPQAPDPPTAAVATSHFSRSCSAQKITFPPPTKNQTTSFPFSGLVARFQ</sequence>
<evidence type="ECO:0000313" key="3">
    <source>
        <dbReference type="EMBL" id="OCK83364.1"/>
    </source>
</evidence>
<gene>
    <name evidence="3" type="ORF">K432DRAFT_402119</name>
</gene>
<dbReference type="EMBL" id="KV744863">
    <property type="protein sequence ID" value="OCK83364.1"/>
    <property type="molecule type" value="Genomic_DNA"/>
</dbReference>
<evidence type="ECO:0000313" key="4">
    <source>
        <dbReference type="Proteomes" id="UP000250266"/>
    </source>
</evidence>
<accession>A0A8E2EGG5</accession>
<evidence type="ECO:0000259" key="2">
    <source>
        <dbReference type="Pfam" id="PF22893"/>
    </source>
</evidence>
<protein>
    <recommendedName>
        <fullName evidence="2">Ubiquitin-like domain-containing protein</fullName>
    </recommendedName>
</protein>
<dbReference type="Proteomes" id="UP000250266">
    <property type="component" value="Unassembled WGS sequence"/>
</dbReference>
<feature type="domain" description="Ubiquitin-like" evidence="2">
    <location>
        <begin position="20"/>
        <end position="92"/>
    </location>
</feature>
<proteinExistence type="predicted"/>
<evidence type="ECO:0000256" key="1">
    <source>
        <dbReference type="SAM" id="MobiDB-lite"/>
    </source>
</evidence>
<dbReference type="Pfam" id="PF22893">
    <property type="entry name" value="ULD_2"/>
    <property type="match status" value="1"/>
</dbReference>
<feature type="region of interest" description="Disordered" evidence="1">
    <location>
        <begin position="120"/>
        <end position="187"/>
    </location>
</feature>
<reference evidence="3 4" key="1">
    <citation type="journal article" date="2016" name="Nat. Commun.">
        <title>Ectomycorrhizal ecology is imprinted in the genome of the dominant symbiotic fungus Cenococcum geophilum.</title>
        <authorList>
            <consortium name="DOE Joint Genome Institute"/>
            <person name="Peter M."/>
            <person name="Kohler A."/>
            <person name="Ohm R.A."/>
            <person name="Kuo A."/>
            <person name="Krutzmann J."/>
            <person name="Morin E."/>
            <person name="Arend M."/>
            <person name="Barry K.W."/>
            <person name="Binder M."/>
            <person name="Choi C."/>
            <person name="Clum A."/>
            <person name="Copeland A."/>
            <person name="Grisel N."/>
            <person name="Haridas S."/>
            <person name="Kipfer T."/>
            <person name="LaButti K."/>
            <person name="Lindquist E."/>
            <person name="Lipzen A."/>
            <person name="Maire R."/>
            <person name="Meier B."/>
            <person name="Mihaltcheva S."/>
            <person name="Molinier V."/>
            <person name="Murat C."/>
            <person name="Poggeler S."/>
            <person name="Quandt C.A."/>
            <person name="Sperisen C."/>
            <person name="Tritt A."/>
            <person name="Tisserant E."/>
            <person name="Crous P.W."/>
            <person name="Henrissat B."/>
            <person name="Nehls U."/>
            <person name="Egli S."/>
            <person name="Spatafora J.W."/>
            <person name="Grigoriev I.V."/>
            <person name="Martin F.M."/>
        </authorList>
    </citation>
    <scope>NUCLEOTIDE SEQUENCE [LARGE SCALE GENOMIC DNA]</scope>
    <source>
        <strain evidence="3 4">CBS 459.81</strain>
    </source>
</reference>
<keyword evidence="4" id="KW-1185">Reference proteome</keyword>
<organism evidence="3 4">
    <name type="scientific">Lepidopterella palustris CBS 459.81</name>
    <dbReference type="NCBI Taxonomy" id="1314670"/>
    <lineage>
        <taxon>Eukaryota</taxon>
        <taxon>Fungi</taxon>
        <taxon>Dikarya</taxon>
        <taxon>Ascomycota</taxon>
        <taxon>Pezizomycotina</taxon>
        <taxon>Dothideomycetes</taxon>
        <taxon>Pleosporomycetidae</taxon>
        <taxon>Mytilinidiales</taxon>
        <taxon>Argynnaceae</taxon>
        <taxon>Lepidopterella</taxon>
    </lineage>
</organism>
<name>A0A8E2EGG5_9PEZI</name>